<dbReference type="InterPro" id="IPR051558">
    <property type="entry name" value="Metallophosphoesterase_PAP"/>
</dbReference>
<dbReference type="Gene3D" id="3.60.21.10">
    <property type="match status" value="1"/>
</dbReference>
<dbReference type="AlphaFoldDB" id="A0A8K1CIF1"/>
<dbReference type="PANTHER" id="PTHR10161:SF14">
    <property type="entry name" value="TARTRATE-RESISTANT ACID PHOSPHATASE TYPE 5"/>
    <property type="match status" value="1"/>
</dbReference>
<reference evidence="6" key="1">
    <citation type="submission" date="2019-03" db="EMBL/GenBank/DDBJ databases">
        <title>Long read genome sequence of the mycoparasitic Pythium oligandrum ATCC 38472 isolated from sugarbeet rhizosphere.</title>
        <authorList>
            <person name="Gaulin E."/>
        </authorList>
    </citation>
    <scope>NUCLEOTIDE SEQUENCE</scope>
    <source>
        <strain evidence="6">ATCC 38472_TT</strain>
    </source>
</reference>
<keyword evidence="4" id="KW-1133">Transmembrane helix</keyword>
<dbReference type="SUPFAM" id="SSF56300">
    <property type="entry name" value="Metallo-dependent phosphatases"/>
    <property type="match status" value="1"/>
</dbReference>
<evidence type="ECO:0000313" key="6">
    <source>
        <dbReference type="EMBL" id="TMW64176.1"/>
    </source>
</evidence>
<keyword evidence="1" id="KW-0732">Signal</keyword>
<keyword evidence="4" id="KW-0812">Transmembrane</keyword>
<evidence type="ECO:0000256" key="2">
    <source>
        <dbReference type="ARBA" id="ARBA00022801"/>
    </source>
</evidence>
<feature type="transmembrane region" description="Helical" evidence="4">
    <location>
        <begin position="49"/>
        <end position="69"/>
    </location>
</feature>
<proteinExistence type="predicted"/>
<dbReference type="OrthoDB" id="411211at2759"/>
<name>A0A8K1CIF1_PYTOL</name>
<evidence type="ECO:0000256" key="3">
    <source>
        <dbReference type="SAM" id="MobiDB-lite"/>
    </source>
</evidence>
<gene>
    <name evidence="6" type="ORF">Poli38472_014293</name>
</gene>
<dbReference type="Proteomes" id="UP000794436">
    <property type="component" value="Unassembled WGS sequence"/>
</dbReference>
<sequence>MATPATRYYGNNNNRQDDVFVASITSQDILDENNSTKRARKGRKKSSKAVVFLLLGVCAIAGAAVAYFATQKSGDSTEASNSSGGNGSSGGKSGKGGSSGTISESAESTGGGGYGGNAKVKVTTDPTAEKYTLGAFAIGDWGSTAIVEGGSCCSRRKGKYNAFDLHSERAVSKLMALEAANHKPSAVLGHGDNFYWTGIHGPKDQSYRFQLTFEDRHGEESMMDVPWINVMGNHDYGGGSYICVDSDEELAPCKDAKAVVAALQEKFDLQSSYKSPNNDRWVIKDHFYKYTIEDGDVSMDIFNLDINNAEAHGSDQICCQCYSYSEGNDTLCKKITRGHEMCCGGDVEMYDACMKQFKDWGEDSKTQLLDAVKKSTATWKIVNSHYSPYGHFGETSGKEWMQALESSGGIQLWIAGHTHGEKHDYASFGMHFIENGAGGGIQSEPSSGIPAFASDKVSNVWAATGLEDGNTYGFFSLQASSTWLKVRYMSFDSNWALTKEEDGLDNGKIGGVEAKYCWYIPADGSQGQKC</sequence>
<dbReference type="InterPro" id="IPR029052">
    <property type="entry name" value="Metallo-depent_PP-like"/>
</dbReference>
<dbReference type="GO" id="GO:0016787">
    <property type="term" value="F:hydrolase activity"/>
    <property type="evidence" value="ECO:0007669"/>
    <property type="project" value="UniProtKB-KW"/>
</dbReference>
<organism evidence="6 7">
    <name type="scientific">Pythium oligandrum</name>
    <name type="common">Mycoparasitic fungus</name>
    <dbReference type="NCBI Taxonomy" id="41045"/>
    <lineage>
        <taxon>Eukaryota</taxon>
        <taxon>Sar</taxon>
        <taxon>Stramenopiles</taxon>
        <taxon>Oomycota</taxon>
        <taxon>Peronosporomycetes</taxon>
        <taxon>Pythiales</taxon>
        <taxon>Pythiaceae</taxon>
        <taxon>Pythium</taxon>
    </lineage>
</organism>
<comment type="caution">
    <text evidence="6">The sequence shown here is derived from an EMBL/GenBank/DDBJ whole genome shotgun (WGS) entry which is preliminary data.</text>
</comment>
<protein>
    <recommendedName>
        <fullName evidence="5">Calcineurin-like phosphoesterase domain-containing protein</fullName>
    </recommendedName>
</protein>
<feature type="domain" description="Calcineurin-like phosphoesterase" evidence="5">
    <location>
        <begin position="164"/>
        <end position="420"/>
    </location>
</feature>
<dbReference type="PANTHER" id="PTHR10161">
    <property type="entry name" value="TARTRATE-RESISTANT ACID PHOSPHATASE TYPE 5"/>
    <property type="match status" value="1"/>
</dbReference>
<dbReference type="Pfam" id="PF00149">
    <property type="entry name" value="Metallophos"/>
    <property type="match status" value="1"/>
</dbReference>
<evidence type="ECO:0000259" key="5">
    <source>
        <dbReference type="Pfam" id="PF00149"/>
    </source>
</evidence>
<evidence type="ECO:0000256" key="4">
    <source>
        <dbReference type="SAM" id="Phobius"/>
    </source>
</evidence>
<dbReference type="EMBL" id="SPLM01000041">
    <property type="protein sequence ID" value="TMW64176.1"/>
    <property type="molecule type" value="Genomic_DNA"/>
</dbReference>
<keyword evidence="2" id="KW-0378">Hydrolase</keyword>
<feature type="region of interest" description="Disordered" evidence="3">
    <location>
        <begin position="75"/>
        <end position="117"/>
    </location>
</feature>
<feature type="compositionally biased region" description="Gly residues" evidence="3">
    <location>
        <begin position="84"/>
        <end position="99"/>
    </location>
</feature>
<accession>A0A8K1CIF1</accession>
<keyword evidence="7" id="KW-1185">Reference proteome</keyword>
<evidence type="ECO:0000256" key="1">
    <source>
        <dbReference type="ARBA" id="ARBA00022729"/>
    </source>
</evidence>
<evidence type="ECO:0000313" key="7">
    <source>
        <dbReference type="Proteomes" id="UP000794436"/>
    </source>
</evidence>
<keyword evidence="4" id="KW-0472">Membrane</keyword>
<dbReference type="InterPro" id="IPR004843">
    <property type="entry name" value="Calcineurin-like_PHP"/>
</dbReference>